<proteinExistence type="predicted"/>
<evidence type="ECO:0000313" key="1">
    <source>
        <dbReference type="EMBL" id="VEL32685.1"/>
    </source>
</evidence>
<dbReference type="AlphaFoldDB" id="A0A3S5B3Q0"/>
<keyword evidence="2" id="KW-1185">Reference proteome</keyword>
<comment type="caution">
    <text evidence="1">The sequence shown here is derived from an EMBL/GenBank/DDBJ whole genome shotgun (WGS) entry which is preliminary data.</text>
</comment>
<dbReference type="EMBL" id="CAAALY010244515">
    <property type="protein sequence ID" value="VEL32685.1"/>
    <property type="molecule type" value="Genomic_DNA"/>
</dbReference>
<evidence type="ECO:0000313" key="2">
    <source>
        <dbReference type="Proteomes" id="UP000784294"/>
    </source>
</evidence>
<dbReference type="OrthoDB" id="8954335at2759"/>
<gene>
    <name evidence="1" type="ORF">PXEA_LOCUS26125</name>
</gene>
<dbReference type="Proteomes" id="UP000784294">
    <property type="component" value="Unassembled WGS sequence"/>
</dbReference>
<reference evidence="1" key="1">
    <citation type="submission" date="2018-11" db="EMBL/GenBank/DDBJ databases">
        <authorList>
            <consortium name="Pathogen Informatics"/>
        </authorList>
    </citation>
    <scope>NUCLEOTIDE SEQUENCE</scope>
</reference>
<organism evidence="1 2">
    <name type="scientific">Protopolystoma xenopodis</name>
    <dbReference type="NCBI Taxonomy" id="117903"/>
    <lineage>
        <taxon>Eukaryota</taxon>
        <taxon>Metazoa</taxon>
        <taxon>Spiralia</taxon>
        <taxon>Lophotrochozoa</taxon>
        <taxon>Platyhelminthes</taxon>
        <taxon>Monogenea</taxon>
        <taxon>Polyopisthocotylea</taxon>
        <taxon>Polystomatidea</taxon>
        <taxon>Polystomatidae</taxon>
        <taxon>Protopolystoma</taxon>
    </lineage>
</organism>
<name>A0A3S5B3Q0_9PLAT</name>
<protein>
    <submittedName>
        <fullName evidence="1">Uncharacterized protein</fullName>
    </submittedName>
</protein>
<accession>A0A3S5B3Q0</accession>
<sequence>MVILTDDTDYDASEALRIYQVHCLMLEIMTTTMADDFGLELNASDLAATNSVENYNTVLLELLRNSALMRTASPAEVAARRQRWLSLPSRLAGVTSWPNFSRVFMLSSATGRGVSDLRDYLLSRAKPVVTFPYPPCLVTEHDSPTLVSMCLRAVCLESLTHPGMEDVAYRLRFAVDECETGPRSLFLQGTPKYSSSETSSDNEIGDELENTASLIACVKQGNINGEAKDLETFKSQSSEDVVFVRAKILCQTERHLVRSFDIFFRYLT</sequence>